<proteinExistence type="predicted"/>
<evidence type="ECO:0000256" key="1">
    <source>
        <dbReference type="ARBA" id="ARBA00004141"/>
    </source>
</evidence>
<dbReference type="CDD" id="cd16914">
    <property type="entry name" value="EcfT"/>
    <property type="match status" value="1"/>
</dbReference>
<dbReference type="GO" id="GO:0005886">
    <property type="term" value="C:plasma membrane"/>
    <property type="evidence" value="ECO:0007669"/>
    <property type="project" value="UniProtKB-ARBA"/>
</dbReference>
<dbReference type="InterPro" id="IPR003339">
    <property type="entry name" value="ABC/ECF_trnsptr_transmembrane"/>
</dbReference>
<keyword evidence="2" id="KW-1003">Cell membrane</keyword>
<comment type="subcellular location">
    <subcellularLocation>
        <location evidence="1">Membrane</location>
        <topology evidence="1">Multi-pass membrane protein</topology>
    </subcellularLocation>
</comment>
<evidence type="ECO:0000256" key="4">
    <source>
        <dbReference type="ARBA" id="ARBA00022989"/>
    </source>
</evidence>
<dbReference type="Pfam" id="PF02361">
    <property type="entry name" value="CbiQ"/>
    <property type="match status" value="1"/>
</dbReference>
<accession>A0A6G4A0N5</accession>
<keyword evidence="5 6" id="KW-0472">Membrane</keyword>
<feature type="transmembrane region" description="Helical" evidence="6">
    <location>
        <begin position="62"/>
        <end position="83"/>
    </location>
</feature>
<dbReference type="RefSeq" id="WP_163949883.1">
    <property type="nucleotide sequence ID" value="NZ_JAAIKC010000007.1"/>
</dbReference>
<gene>
    <name evidence="7" type="ORF">GK047_18290</name>
</gene>
<evidence type="ECO:0000313" key="7">
    <source>
        <dbReference type="EMBL" id="NEW07952.1"/>
    </source>
</evidence>
<comment type="caution">
    <text evidence="7">The sequence shown here is derived from an EMBL/GenBank/DDBJ whole genome shotgun (WGS) entry which is preliminary data.</text>
</comment>
<feature type="transmembrane region" description="Helical" evidence="6">
    <location>
        <begin position="21"/>
        <end position="42"/>
    </location>
</feature>
<dbReference type="PANTHER" id="PTHR34857:SF2">
    <property type="entry name" value="SLL0384 PROTEIN"/>
    <property type="match status" value="1"/>
</dbReference>
<evidence type="ECO:0000256" key="2">
    <source>
        <dbReference type="ARBA" id="ARBA00022475"/>
    </source>
</evidence>
<sequence>MQVTFMYRETWLHRVNPSVKLILSIALFIVVVLIHNLNTMIYLTTGSLIPLVLFSGHPLKRLLLYASPFLLIFVSSSTGMMMFGSGSKLWFQLGFIKITEESFYRGLHLGFRGLQVASVGLLFSLTTRPVALFYSMMQQWNIAPKYAYSFLAALRMIPVILEEFQTLRHALKVRGKKKRSLFTGWYVTLRMYAIPLLAQSIRRAHRTAVAMEAKRFSSLSQRTYYYRITYTKWDLWYVGYFAILVFLSYYLSAVWPLVGGAADVR</sequence>
<protein>
    <submittedName>
        <fullName evidence="7">Energy-coupling factor transporter transmembrane protein EcfT</fullName>
    </submittedName>
</protein>
<name>A0A6G4A0N5_9BACL</name>
<evidence type="ECO:0000256" key="5">
    <source>
        <dbReference type="ARBA" id="ARBA00023136"/>
    </source>
</evidence>
<dbReference type="InterPro" id="IPR051611">
    <property type="entry name" value="ECF_transporter_component"/>
</dbReference>
<evidence type="ECO:0000256" key="3">
    <source>
        <dbReference type="ARBA" id="ARBA00022692"/>
    </source>
</evidence>
<organism evidence="7">
    <name type="scientific">Paenibacillus sp. SYP-B3998</name>
    <dbReference type="NCBI Taxonomy" id="2678564"/>
    <lineage>
        <taxon>Bacteria</taxon>
        <taxon>Bacillati</taxon>
        <taxon>Bacillota</taxon>
        <taxon>Bacilli</taxon>
        <taxon>Bacillales</taxon>
        <taxon>Paenibacillaceae</taxon>
        <taxon>Paenibacillus</taxon>
    </lineage>
</organism>
<feature type="transmembrane region" description="Helical" evidence="6">
    <location>
        <begin position="235"/>
        <end position="258"/>
    </location>
</feature>
<evidence type="ECO:0000256" key="6">
    <source>
        <dbReference type="SAM" id="Phobius"/>
    </source>
</evidence>
<dbReference type="EMBL" id="JAAIKC010000007">
    <property type="protein sequence ID" value="NEW07952.1"/>
    <property type="molecule type" value="Genomic_DNA"/>
</dbReference>
<keyword evidence="3 6" id="KW-0812">Transmembrane</keyword>
<dbReference type="PANTHER" id="PTHR34857">
    <property type="entry name" value="SLL0384 PROTEIN"/>
    <property type="match status" value="1"/>
</dbReference>
<reference evidence="7" key="1">
    <citation type="submission" date="2020-02" db="EMBL/GenBank/DDBJ databases">
        <authorList>
            <person name="Shen X.-R."/>
            <person name="Zhang Y.-X."/>
        </authorList>
    </citation>
    <scope>NUCLEOTIDE SEQUENCE</scope>
    <source>
        <strain evidence="7">SYP-B3998</strain>
    </source>
</reference>
<keyword evidence="4 6" id="KW-1133">Transmembrane helix</keyword>
<dbReference type="AlphaFoldDB" id="A0A6G4A0N5"/>